<evidence type="ECO:0000256" key="1">
    <source>
        <dbReference type="ARBA" id="ARBA00001933"/>
    </source>
</evidence>
<organism evidence="5 6">
    <name type="scientific">Bordetella genomosp. 2</name>
    <dbReference type="NCBI Taxonomy" id="1983456"/>
    <lineage>
        <taxon>Bacteria</taxon>
        <taxon>Pseudomonadati</taxon>
        <taxon>Pseudomonadota</taxon>
        <taxon>Betaproteobacteria</taxon>
        <taxon>Burkholderiales</taxon>
        <taxon>Alcaligenaceae</taxon>
        <taxon>Bordetella</taxon>
    </lineage>
</organism>
<evidence type="ECO:0000256" key="4">
    <source>
        <dbReference type="RuleBase" id="RU003560"/>
    </source>
</evidence>
<comment type="caution">
    <text evidence="5">The sequence shown here is derived from an EMBL/GenBank/DDBJ whole genome shotgun (WGS) entry which is preliminary data.</text>
</comment>
<evidence type="ECO:0000256" key="2">
    <source>
        <dbReference type="ARBA" id="ARBA00022576"/>
    </source>
</evidence>
<protein>
    <recommendedName>
        <fullName evidence="7">Aspartate aminotransferase family protein</fullName>
    </recommendedName>
</protein>
<dbReference type="GO" id="GO:0008483">
    <property type="term" value="F:transaminase activity"/>
    <property type="evidence" value="ECO:0007669"/>
    <property type="project" value="UniProtKB-KW"/>
</dbReference>
<accession>A0A261VX26</accession>
<reference evidence="6" key="1">
    <citation type="submission" date="2017-05" db="EMBL/GenBank/DDBJ databases">
        <title>Complete and WGS of Bordetella genogroups.</title>
        <authorList>
            <person name="Spilker T."/>
            <person name="Lipuma J."/>
        </authorList>
    </citation>
    <scope>NUCLEOTIDE SEQUENCE [LARGE SCALE GENOMIC DNA]</scope>
    <source>
        <strain evidence="6">AU8256</strain>
    </source>
</reference>
<proteinExistence type="inferred from homology"/>
<comment type="cofactor">
    <cofactor evidence="1">
        <name>pyridoxal 5'-phosphate</name>
        <dbReference type="ChEBI" id="CHEBI:597326"/>
    </cofactor>
</comment>
<name>A0A261VX26_9BORD</name>
<dbReference type="Pfam" id="PF00202">
    <property type="entry name" value="Aminotran_3"/>
    <property type="match status" value="1"/>
</dbReference>
<dbReference type="Gene3D" id="3.40.640.10">
    <property type="entry name" value="Type I PLP-dependent aspartate aminotransferase-like (Major domain)"/>
    <property type="match status" value="1"/>
</dbReference>
<dbReference type="PANTHER" id="PTHR11986">
    <property type="entry name" value="AMINOTRANSFERASE CLASS III"/>
    <property type="match status" value="1"/>
</dbReference>
<dbReference type="SUPFAM" id="SSF53383">
    <property type="entry name" value="PLP-dependent transferases"/>
    <property type="match status" value="1"/>
</dbReference>
<evidence type="ECO:0000256" key="3">
    <source>
        <dbReference type="ARBA" id="ARBA00022898"/>
    </source>
</evidence>
<keyword evidence="6" id="KW-1185">Reference proteome</keyword>
<comment type="similarity">
    <text evidence="4">Belongs to the class-III pyridoxal-phosphate-dependent aminotransferase family.</text>
</comment>
<dbReference type="Gene3D" id="3.90.1150.10">
    <property type="entry name" value="Aspartate Aminotransferase, domain 1"/>
    <property type="match status" value="1"/>
</dbReference>
<dbReference type="Proteomes" id="UP000215633">
    <property type="component" value="Unassembled WGS sequence"/>
</dbReference>
<dbReference type="AlphaFoldDB" id="A0A261VX26"/>
<evidence type="ECO:0008006" key="7">
    <source>
        <dbReference type="Google" id="ProtNLM"/>
    </source>
</evidence>
<dbReference type="GO" id="GO:0030170">
    <property type="term" value="F:pyridoxal phosphate binding"/>
    <property type="evidence" value="ECO:0007669"/>
    <property type="project" value="InterPro"/>
</dbReference>
<keyword evidence="3 4" id="KW-0663">Pyridoxal phosphate</keyword>
<dbReference type="InterPro" id="IPR005814">
    <property type="entry name" value="Aminotrans_3"/>
</dbReference>
<dbReference type="RefSeq" id="WP_094806626.1">
    <property type="nucleotide sequence ID" value="NZ_NEVT01000005.1"/>
</dbReference>
<gene>
    <name evidence="5" type="ORF">CAL24_10100</name>
</gene>
<evidence type="ECO:0000313" key="6">
    <source>
        <dbReference type="Proteomes" id="UP000215633"/>
    </source>
</evidence>
<evidence type="ECO:0000313" key="5">
    <source>
        <dbReference type="EMBL" id="OZI78042.1"/>
    </source>
</evidence>
<dbReference type="InterPro" id="IPR015422">
    <property type="entry name" value="PyrdxlP-dep_Trfase_small"/>
</dbReference>
<dbReference type="InterPro" id="IPR015421">
    <property type="entry name" value="PyrdxlP-dep_Trfase_major"/>
</dbReference>
<keyword evidence="2" id="KW-0032">Aminotransferase</keyword>
<dbReference type="EMBL" id="NEVT01000005">
    <property type="protein sequence ID" value="OZI78042.1"/>
    <property type="molecule type" value="Genomic_DNA"/>
</dbReference>
<dbReference type="InterPro" id="IPR015424">
    <property type="entry name" value="PyrdxlP-dep_Trfase"/>
</dbReference>
<dbReference type="InterPro" id="IPR050103">
    <property type="entry name" value="Class-III_PLP-dep_AT"/>
</dbReference>
<dbReference type="GO" id="GO:0042802">
    <property type="term" value="F:identical protein binding"/>
    <property type="evidence" value="ECO:0007669"/>
    <property type="project" value="TreeGrafter"/>
</dbReference>
<sequence>MASMPVSVPAGWHARGQRVLARPCRSVSGAPVERALNAELWTRDGRRHIDFSARAGVVGHRHPQVVAAMLRELRDPRSSQACAALEPDAIRLAERLAALLDHGPTRRVALHGSDAEALESAVMLARRYTGRPALLAFSGSTHGHSHLTLAPSGGRHSHKAAGGAYPSYVHHLPFPHASLGVSLHETRRAFELLTQATIASSDIAAIVIEPIQRDGGILPCSSELLSYLRELCDAHSIILVADETRTAPGLSGRLLASGHFAAEPDLVVMGGPLAGGMPLAAMIGKAVVMDSVPDGLSAGEVNTLALAAAHAVLDVVEQTELCERAIALGRHWTARMHGLAPTRLTLDVRGLGAMRGVELRDSAGAPASAQAHAICDTCREQGLILQPAGPRDNVVPFLFPLTTELAVLDEALDIFTDALRRAGN</sequence>
<keyword evidence="2" id="KW-0808">Transferase</keyword>